<protein>
    <submittedName>
        <fullName evidence="2">Uncharacterized protein</fullName>
    </submittedName>
</protein>
<dbReference type="EMBL" id="KN121895">
    <property type="protein sequence ID" value="KFO35041.1"/>
    <property type="molecule type" value="Genomic_DNA"/>
</dbReference>
<feature type="compositionally biased region" description="Polar residues" evidence="1">
    <location>
        <begin position="18"/>
        <end position="34"/>
    </location>
</feature>
<evidence type="ECO:0000313" key="2">
    <source>
        <dbReference type="EMBL" id="KFO35041.1"/>
    </source>
</evidence>
<accession>A0A091EHT6</accession>
<sequence length="141" mass="14962">MTTFVSIWSQREARSEGSVRTAQRSRCQLSLWSTGGTGRDRAPQPQLPREGKKGPGQQSLPGRNCEASSGVPVARSAQARVPPSRRAAVHSIGQQRAAEASSWQAKPRPLAEAAGPGQVRQPRGEGGGASSLRLALDKEAR</sequence>
<reference evidence="2 3" key="1">
    <citation type="submission" date="2013-11" db="EMBL/GenBank/DDBJ databases">
        <title>The Damaraland mole rat (Fukomys damarensis) genome and evolution of African mole rats.</title>
        <authorList>
            <person name="Gladyshev V.N."/>
            <person name="Fang X."/>
        </authorList>
    </citation>
    <scope>NUCLEOTIDE SEQUENCE [LARGE SCALE GENOMIC DNA]</scope>
    <source>
        <tissue evidence="2">Liver</tissue>
    </source>
</reference>
<evidence type="ECO:0000256" key="1">
    <source>
        <dbReference type="SAM" id="MobiDB-lite"/>
    </source>
</evidence>
<name>A0A091EHT6_FUKDA</name>
<evidence type="ECO:0000313" key="3">
    <source>
        <dbReference type="Proteomes" id="UP000028990"/>
    </source>
</evidence>
<keyword evidence="3" id="KW-1185">Reference proteome</keyword>
<gene>
    <name evidence="2" type="ORF">H920_03558</name>
</gene>
<feature type="region of interest" description="Disordered" evidence="1">
    <location>
        <begin position="1"/>
        <end position="141"/>
    </location>
</feature>
<proteinExistence type="predicted"/>
<dbReference type="Proteomes" id="UP000028990">
    <property type="component" value="Unassembled WGS sequence"/>
</dbReference>
<dbReference type="AlphaFoldDB" id="A0A091EHT6"/>
<organism evidence="2 3">
    <name type="scientific">Fukomys damarensis</name>
    <name type="common">Damaraland mole rat</name>
    <name type="synonym">Cryptomys damarensis</name>
    <dbReference type="NCBI Taxonomy" id="885580"/>
    <lineage>
        <taxon>Eukaryota</taxon>
        <taxon>Metazoa</taxon>
        <taxon>Chordata</taxon>
        <taxon>Craniata</taxon>
        <taxon>Vertebrata</taxon>
        <taxon>Euteleostomi</taxon>
        <taxon>Mammalia</taxon>
        <taxon>Eutheria</taxon>
        <taxon>Euarchontoglires</taxon>
        <taxon>Glires</taxon>
        <taxon>Rodentia</taxon>
        <taxon>Hystricomorpha</taxon>
        <taxon>Bathyergidae</taxon>
        <taxon>Fukomys</taxon>
    </lineage>
</organism>